<evidence type="ECO:0000313" key="7">
    <source>
        <dbReference type="EMBL" id="AZS30556.1"/>
    </source>
</evidence>
<reference evidence="7 8" key="1">
    <citation type="submission" date="2018-10" db="EMBL/GenBank/DDBJ databases">
        <title>Butyricimonas faecalis sp. nov., isolated from human faeces and emended description of the genus Butyricimonas.</title>
        <authorList>
            <person name="Le Roy T."/>
            <person name="Van der Smissen P."/>
            <person name="Paquot A."/>
            <person name="Delzenne N."/>
            <person name="Muccioli G."/>
            <person name="Collet J.-F."/>
            <person name="Cani P.D."/>
        </authorList>
    </citation>
    <scope>NUCLEOTIDE SEQUENCE [LARGE SCALE GENOMIC DNA]</scope>
    <source>
        <strain evidence="7 8">H184</strain>
    </source>
</reference>
<keyword evidence="8" id="KW-1185">Reference proteome</keyword>
<dbReference type="EMBL" id="CP032819">
    <property type="protein sequence ID" value="AZS30556.1"/>
    <property type="molecule type" value="Genomic_DNA"/>
</dbReference>
<feature type="chain" id="PRO_5019344550" evidence="5">
    <location>
        <begin position="21"/>
        <end position="366"/>
    </location>
</feature>
<dbReference type="Pfam" id="PF14289">
    <property type="entry name" value="DUF4369"/>
    <property type="match status" value="1"/>
</dbReference>
<dbReference type="Gene3D" id="3.40.30.10">
    <property type="entry name" value="Glutaredoxin"/>
    <property type="match status" value="1"/>
</dbReference>
<evidence type="ECO:0000313" key="8">
    <source>
        <dbReference type="Proteomes" id="UP000270673"/>
    </source>
</evidence>
<accession>A0A3S9VVH5</accession>
<dbReference type="PROSITE" id="PS51352">
    <property type="entry name" value="THIOREDOXIN_2"/>
    <property type="match status" value="1"/>
</dbReference>
<feature type="signal peptide" evidence="5">
    <location>
        <begin position="1"/>
        <end position="20"/>
    </location>
</feature>
<dbReference type="KEGG" id="buy:D8S85_14040"/>
<dbReference type="GO" id="GO:0017004">
    <property type="term" value="P:cytochrome complex assembly"/>
    <property type="evidence" value="ECO:0007669"/>
    <property type="project" value="UniProtKB-KW"/>
</dbReference>
<dbReference type="RefSeq" id="WP_106481206.1">
    <property type="nucleotide sequence ID" value="NZ_CP032819.1"/>
</dbReference>
<dbReference type="Pfam" id="PF00578">
    <property type="entry name" value="AhpC-TSA"/>
    <property type="match status" value="1"/>
</dbReference>
<dbReference type="GO" id="GO:0016209">
    <property type="term" value="F:antioxidant activity"/>
    <property type="evidence" value="ECO:0007669"/>
    <property type="project" value="InterPro"/>
</dbReference>
<dbReference type="SUPFAM" id="SSF52833">
    <property type="entry name" value="Thioredoxin-like"/>
    <property type="match status" value="1"/>
</dbReference>
<evidence type="ECO:0000259" key="6">
    <source>
        <dbReference type="PROSITE" id="PS51352"/>
    </source>
</evidence>
<dbReference type="AlphaFoldDB" id="A0A3S9VVH5"/>
<feature type="domain" description="Thioredoxin" evidence="6">
    <location>
        <begin position="222"/>
        <end position="364"/>
    </location>
</feature>
<keyword evidence="2" id="KW-0201">Cytochrome c-type biogenesis</keyword>
<dbReference type="InterPro" id="IPR025380">
    <property type="entry name" value="DUF4369"/>
</dbReference>
<name>A0A3S9VVH5_9BACT</name>
<sequence>MKRILITICTLFACVMLSVAQGDSYKITGQVGNSVNGKLLLVALTEKGLIDIGEAEVTNGVFEFTGRMSETTLAYLMPVQRNAALATIMLENANYTITAGANELIVDGGGESQRILKEFNDLDKYLAQSGQQLQAQAKANPMQMQKLQENFKKIMAQVETEELALLNKYNDTYVAAYVVYAKLAQAFDETKLEERYNILGEKAKATIYGKHIAKELEKIQKLAIGAIAPDFAAPLSDGGVLSLHETKAKVKVVDFWASWCQPCRAENVNLIKIYKRFRPKGLEIISVSLDDNKHAWLAAIGQDGCNWKCVSDLKGQKSEIAAEYQVKGIPCTFILDEENRIVAKNLRGRELEKKIEELLKKKKDKE</sequence>
<proteinExistence type="predicted"/>
<keyword evidence="4" id="KW-0676">Redox-active center</keyword>
<gene>
    <name evidence="7" type="ORF">D8S85_14040</name>
</gene>
<dbReference type="PANTHER" id="PTHR42852:SF6">
    <property type="entry name" value="THIOL:DISULFIDE INTERCHANGE PROTEIN DSBE"/>
    <property type="match status" value="1"/>
</dbReference>
<protein>
    <submittedName>
        <fullName evidence="7">AhpC/TSA family protein</fullName>
    </submittedName>
</protein>
<dbReference type="CDD" id="cd02966">
    <property type="entry name" value="TlpA_like_family"/>
    <property type="match status" value="1"/>
</dbReference>
<keyword evidence="5" id="KW-0732">Signal</keyword>
<evidence type="ECO:0000256" key="1">
    <source>
        <dbReference type="ARBA" id="ARBA00004196"/>
    </source>
</evidence>
<evidence type="ECO:0000256" key="4">
    <source>
        <dbReference type="ARBA" id="ARBA00023284"/>
    </source>
</evidence>
<dbReference type="InterPro" id="IPR050553">
    <property type="entry name" value="Thioredoxin_ResA/DsbE_sf"/>
</dbReference>
<evidence type="ECO:0000256" key="3">
    <source>
        <dbReference type="ARBA" id="ARBA00023157"/>
    </source>
</evidence>
<dbReference type="Proteomes" id="UP000270673">
    <property type="component" value="Chromosome"/>
</dbReference>
<evidence type="ECO:0000256" key="2">
    <source>
        <dbReference type="ARBA" id="ARBA00022748"/>
    </source>
</evidence>
<comment type="subcellular location">
    <subcellularLocation>
        <location evidence="1">Cell envelope</location>
    </subcellularLocation>
</comment>
<organism evidence="7 8">
    <name type="scientific">Butyricimonas faecalis</name>
    <dbReference type="NCBI Taxonomy" id="2093856"/>
    <lineage>
        <taxon>Bacteria</taxon>
        <taxon>Pseudomonadati</taxon>
        <taxon>Bacteroidota</taxon>
        <taxon>Bacteroidia</taxon>
        <taxon>Bacteroidales</taxon>
        <taxon>Odoribacteraceae</taxon>
        <taxon>Butyricimonas</taxon>
    </lineage>
</organism>
<dbReference type="InterPro" id="IPR000866">
    <property type="entry name" value="AhpC/TSA"/>
</dbReference>
<dbReference type="GO" id="GO:0016491">
    <property type="term" value="F:oxidoreductase activity"/>
    <property type="evidence" value="ECO:0007669"/>
    <property type="project" value="InterPro"/>
</dbReference>
<dbReference type="OrthoDB" id="1097169at2"/>
<dbReference type="PANTHER" id="PTHR42852">
    <property type="entry name" value="THIOL:DISULFIDE INTERCHANGE PROTEIN DSBE"/>
    <property type="match status" value="1"/>
</dbReference>
<evidence type="ECO:0000256" key="5">
    <source>
        <dbReference type="SAM" id="SignalP"/>
    </source>
</evidence>
<dbReference type="InterPro" id="IPR036249">
    <property type="entry name" value="Thioredoxin-like_sf"/>
</dbReference>
<dbReference type="GO" id="GO:0030313">
    <property type="term" value="C:cell envelope"/>
    <property type="evidence" value="ECO:0007669"/>
    <property type="project" value="UniProtKB-SubCell"/>
</dbReference>
<dbReference type="InterPro" id="IPR013766">
    <property type="entry name" value="Thioredoxin_domain"/>
</dbReference>
<keyword evidence="3" id="KW-1015">Disulfide bond</keyword>